<keyword evidence="3" id="KW-1185">Reference proteome</keyword>
<feature type="region of interest" description="Disordered" evidence="1">
    <location>
        <begin position="1"/>
        <end position="39"/>
    </location>
</feature>
<dbReference type="Proteomes" id="UP001498476">
    <property type="component" value="Unassembled WGS sequence"/>
</dbReference>
<gene>
    <name evidence="2" type="ORF">QQX98_006408</name>
</gene>
<reference evidence="2 3" key="1">
    <citation type="journal article" date="2025" name="Microbiol. Resour. Announc.">
        <title>Draft genome sequences for Neonectria magnoliae and Neonectria punicea, canker pathogens of Liriodendron tulipifera and Acer saccharum in West Virginia.</title>
        <authorList>
            <person name="Petronek H.M."/>
            <person name="Kasson M.T."/>
            <person name="Metheny A.M."/>
            <person name="Stauder C.M."/>
            <person name="Lovett B."/>
            <person name="Lynch S.C."/>
            <person name="Garnas J.R."/>
            <person name="Kasson L.R."/>
            <person name="Stajich J.E."/>
        </authorList>
    </citation>
    <scope>NUCLEOTIDE SEQUENCE [LARGE SCALE GENOMIC DNA]</scope>
    <source>
        <strain evidence="2 3">NRRL 64653</strain>
    </source>
</reference>
<organism evidence="2 3">
    <name type="scientific">Neonectria punicea</name>
    <dbReference type="NCBI Taxonomy" id="979145"/>
    <lineage>
        <taxon>Eukaryota</taxon>
        <taxon>Fungi</taxon>
        <taxon>Dikarya</taxon>
        <taxon>Ascomycota</taxon>
        <taxon>Pezizomycotina</taxon>
        <taxon>Sordariomycetes</taxon>
        <taxon>Hypocreomycetidae</taxon>
        <taxon>Hypocreales</taxon>
        <taxon>Nectriaceae</taxon>
        <taxon>Neonectria</taxon>
    </lineage>
</organism>
<comment type="caution">
    <text evidence="2">The sequence shown here is derived from an EMBL/GenBank/DDBJ whole genome shotgun (WGS) entry which is preliminary data.</text>
</comment>
<protein>
    <submittedName>
        <fullName evidence="2">Uncharacterized protein</fullName>
    </submittedName>
</protein>
<proteinExistence type="predicted"/>
<name>A0ABR1H1G6_9HYPO</name>
<evidence type="ECO:0000313" key="3">
    <source>
        <dbReference type="Proteomes" id="UP001498476"/>
    </source>
</evidence>
<evidence type="ECO:0000313" key="2">
    <source>
        <dbReference type="EMBL" id="KAK7414724.1"/>
    </source>
</evidence>
<evidence type="ECO:0000256" key="1">
    <source>
        <dbReference type="SAM" id="MobiDB-lite"/>
    </source>
</evidence>
<dbReference type="EMBL" id="JAZAVJ010000096">
    <property type="protein sequence ID" value="KAK7414724.1"/>
    <property type="molecule type" value="Genomic_DNA"/>
</dbReference>
<accession>A0ABR1H1G6</accession>
<sequence length="235" mass="25491">MDLCITAQEPFEPPKSKPFTPVARSSPTPTPTPTASPHRLHPLATTITASATAASASPWSLSPLKPLPDAGLSSHLEFDLFVYDAANNDSSLTHPWDLPSSPLCISIDTTKAQLLALLRTRVPVPSSSAAAAAAPCDGESVRRRTAPVRHPKLTEVVMYWTFRGAILPLGPDDADWHYRNPITKTDLLRRSEDEWFLLREMMAASGGALKCYLAIRGEVPTAKKMGYSRWFGGSG</sequence>